<dbReference type="Pfam" id="PF01476">
    <property type="entry name" value="LysM"/>
    <property type="match status" value="1"/>
</dbReference>
<evidence type="ECO:0000313" key="7">
    <source>
        <dbReference type="Proteomes" id="UP000610746"/>
    </source>
</evidence>
<dbReference type="InterPro" id="IPR036779">
    <property type="entry name" value="LysM_dom_sf"/>
</dbReference>
<sequence length="153" mass="16561">MGLGSFLKNVGSKIFGGGETAEEQAQKVRDHVAKFGFDVSGLTFTVADDKVTIAGNAKNWEEKNKIYVAAGNVEGIEEVTDNMTVAVQEAEVQVADIVVPMIRFHAVESGDTLSKIAKEAYGDANEYHKIFEANQPMLTSPDKIYPGQVLILP</sequence>
<dbReference type="Pfam" id="PF04972">
    <property type="entry name" value="BON"/>
    <property type="match status" value="1"/>
</dbReference>
<evidence type="ECO:0000256" key="1">
    <source>
        <dbReference type="ARBA" id="ARBA00004496"/>
    </source>
</evidence>
<dbReference type="EMBL" id="JABSNO010000005">
    <property type="protein sequence ID" value="NRS91858.1"/>
    <property type="molecule type" value="Genomic_DNA"/>
</dbReference>
<dbReference type="CDD" id="cd00118">
    <property type="entry name" value="LysM"/>
    <property type="match status" value="1"/>
</dbReference>
<evidence type="ECO:0000259" key="4">
    <source>
        <dbReference type="PROSITE" id="PS50914"/>
    </source>
</evidence>
<comment type="caution">
    <text evidence="6">The sequence shown here is derived from an EMBL/GenBank/DDBJ whole genome shotgun (WGS) entry which is preliminary data.</text>
</comment>
<organism evidence="6 7">
    <name type="scientific">Frigoriflavimonas asaccharolytica</name>
    <dbReference type="NCBI Taxonomy" id="2735899"/>
    <lineage>
        <taxon>Bacteria</taxon>
        <taxon>Pseudomonadati</taxon>
        <taxon>Bacteroidota</taxon>
        <taxon>Flavobacteriia</taxon>
        <taxon>Flavobacteriales</taxon>
        <taxon>Weeksellaceae</taxon>
        <taxon>Frigoriflavimonas</taxon>
    </lineage>
</organism>
<feature type="domain" description="LysM" evidence="5">
    <location>
        <begin position="103"/>
        <end position="152"/>
    </location>
</feature>
<dbReference type="InterPro" id="IPR007055">
    <property type="entry name" value="BON_dom"/>
</dbReference>
<dbReference type="Gene3D" id="3.30.1340.30">
    <property type="match status" value="1"/>
</dbReference>
<dbReference type="PROSITE" id="PS50914">
    <property type="entry name" value="BON"/>
    <property type="match status" value="1"/>
</dbReference>
<evidence type="ECO:0000256" key="2">
    <source>
        <dbReference type="ARBA" id="ARBA00022490"/>
    </source>
</evidence>
<reference evidence="6" key="1">
    <citation type="submission" date="2020-05" db="EMBL/GenBank/DDBJ databases">
        <title>Genomic Encyclopedia of Type Strains, Phase IV (KMG-V): Genome sequencing to study the core and pangenomes of soil and plant-associated prokaryotes.</title>
        <authorList>
            <person name="Whitman W."/>
        </authorList>
    </citation>
    <scope>NUCLEOTIDE SEQUENCE</scope>
    <source>
        <strain evidence="6">16F</strain>
    </source>
</reference>
<dbReference type="InterPro" id="IPR052196">
    <property type="entry name" value="Bact_Kbp"/>
</dbReference>
<proteinExistence type="predicted"/>
<dbReference type="SUPFAM" id="SSF54106">
    <property type="entry name" value="LysM domain"/>
    <property type="match status" value="1"/>
</dbReference>
<dbReference type="GO" id="GO:0005737">
    <property type="term" value="C:cytoplasm"/>
    <property type="evidence" value="ECO:0007669"/>
    <property type="project" value="UniProtKB-SubCell"/>
</dbReference>
<gene>
    <name evidence="6" type="ORF">HNQ03_000925</name>
</gene>
<name>A0A8J8G5J2_9FLAO</name>
<keyword evidence="7" id="KW-1185">Reference proteome</keyword>
<evidence type="ECO:0000256" key="3">
    <source>
        <dbReference type="ARBA" id="ARBA00072219"/>
    </source>
</evidence>
<evidence type="ECO:0000259" key="5">
    <source>
        <dbReference type="PROSITE" id="PS51782"/>
    </source>
</evidence>
<keyword evidence="2" id="KW-0963">Cytoplasm</keyword>
<dbReference type="FunFam" id="3.10.350.10:FF:000001">
    <property type="entry name" value="Peptidoglycan-binding protein LysM"/>
    <property type="match status" value="1"/>
</dbReference>
<dbReference type="RefSeq" id="WP_173778478.1">
    <property type="nucleotide sequence ID" value="NZ_JABSNO010000005.1"/>
</dbReference>
<dbReference type="PANTHER" id="PTHR34700">
    <property type="entry name" value="POTASSIUM BINDING PROTEIN KBP"/>
    <property type="match status" value="1"/>
</dbReference>
<accession>A0A8J8G5J2</accession>
<evidence type="ECO:0000313" key="6">
    <source>
        <dbReference type="EMBL" id="NRS91858.1"/>
    </source>
</evidence>
<dbReference type="AlphaFoldDB" id="A0A8J8G5J2"/>
<dbReference type="NCBIfam" id="NF008399">
    <property type="entry name" value="PRK11198.1"/>
    <property type="match status" value="1"/>
</dbReference>
<comment type="subcellular location">
    <subcellularLocation>
        <location evidence="1">Cytoplasm</location>
    </subcellularLocation>
</comment>
<dbReference type="SMART" id="SM00257">
    <property type="entry name" value="LysM"/>
    <property type="match status" value="1"/>
</dbReference>
<dbReference type="Gene3D" id="3.10.350.10">
    <property type="entry name" value="LysM domain"/>
    <property type="match status" value="1"/>
</dbReference>
<dbReference type="Proteomes" id="UP000610746">
    <property type="component" value="Unassembled WGS sequence"/>
</dbReference>
<protein>
    <recommendedName>
        <fullName evidence="3">Potassium binding protein Kbp</fullName>
    </recommendedName>
</protein>
<dbReference type="PROSITE" id="PS51782">
    <property type="entry name" value="LYSM"/>
    <property type="match status" value="1"/>
</dbReference>
<dbReference type="PANTHER" id="PTHR34700:SF8">
    <property type="entry name" value="POTASSIUM BINDING PROTEIN KBP"/>
    <property type="match status" value="1"/>
</dbReference>
<dbReference type="InterPro" id="IPR018392">
    <property type="entry name" value="LysM"/>
</dbReference>
<feature type="domain" description="BON" evidence="4">
    <location>
        <begin position="19"/>
        <end position="87"/>
    </location>
</feature>